<dbReference type="Proteomes" id="UP000596427">
    <property type="component" value="Chromosome"/>
</dbReference>
<evidence type="ECO:0000313" key="1">
    <source>
        <dbReference type="EMBL" id="QRG08169.1"/>
    </source>
</evidence>
<proteinExistence type="predicted"/>
<dbReference type="AlphaFoldDB" id="A0A974SKE5"/>
<accession>A0A974SKE5</accession>
<name>A0A974SKE5_9HYPH</name>
<protein>
    <submittedName>
        <fullName evidence="1">Uncharacterized protein</fullName>
    </submittedName>
</protein>
<gene>
    <name evidence="1" type="ORF">EZH22_07545</name>
</gene>
<dbReference type="EMBL" id="CP063362">
    <property type="protein sequence ID" value="QRG08169.1"/>
    <property type="molecule type" value="Genomic_DNA"/>
</dbReference>
<reference evidence="1 2" key="1">
    <citation type="submission" date="2020-10" db="EMBL/GenBank/DDBJ databases">
        <title>Degradation of 1,4-Dioxane by Xanthobacter sp. YN2, via a Novel Group-2 Soluble Di-Iron Monooxygenase.</title>
        <authorList>
            <person name="Ma F."/>
            <person name="Wang Y."/>
            <person name="Yang J."/>
            <person name="Guo H."/>
            <person name="Su D."/>
            <person name="Yu L."/>
        </authorList>
    </citation>
    <scope>NUCLEOTIDE SEQUENCE [LARGE SCALE GENOMIC DNA]</scope>
    <source>
        <strain evidence="1 2">YN2</strain>
    </source>
</reference>
<evidence type="ECO:0000313" key="2">
    <source>
        <dbReference type="Proteomes" id="UP000596427"/>
    </source>
</evidence>
<dbReference type="RefSeq" id="WP_203195079.1">
    <property type="nucleotide sequence ID" value="NZ_CP063362.1"/>
</dbReference>
<sequence length="248" mass="26319">MTARPIFCLAVVMAGGLFAAGYLVEPRPAGAAETAAVANPASAAPPAAQGAPEAADLMFETPQFVTTTSGQSLVYRYARKASDPELGPSFEDRIRLTVAPGTGAGDTRDVQVDFFSGERHHAAGPFEGVTTNPVLMLFLENHVADLSGRLKGNPRYFKNAIRAGLRDKARVVPAEFSVDGRTYKGWRVSVSPFAGDPNAPRMRGLDTLVYTFDMAPDLPGAIARIVIAAEAPGGRLWEESIAYDPKGP</sequence>
<dbReference type="KEGG" id="xdi:EZH22_07545"/>
<keyword evidence="2" id="KW-1185">Reference proteome</keyword>
<organism evidence="1 2">
    <name type="scientific">Xanthobacter dioxanivorans</name>
    <dbReference type="NCBI Taxonomy" id="2528964"/>
    <lineage>
        <taxon>Bacteria</taxon>
        <taxon>Pseudomonadati</taxon>
        <taxon>Pseudomonadota</taxon>
        <taxon>Alphaproteobacteria</taxon>
        <taxon>Hyphomicrobiales</taxon>
        <taxon>Xanthobacteraceae</taxon>
        <taxon>Xanthobacter</taxon>
    </lineage>
</organism>